<reference evidence="1 2" key="1">
    <citation type="submission" date="2020-07" db="EMBL/GenBank/DDBJ databases">
        <title>Metarhizium humberi genome.</title>
        <authorList>
            <person name="Lysoe E."/>
        </authorList>
    </citation>
    <scope>NUCLEOTIDE SEQUENCE [LARGE SCALE GENOMIC DNA]</scope>
    <source>
        <strain evidence="1 2">ESALQ1638</strain>
    </source>
</reference>
<dbReference type="Gene3D" id="1.20.120.450">
    <property type="entry name" value="dinb family like domain"/>
    <property type="match status" value="1"/>
</dbReference>
<dbReference type="Pfam" id="PF09351">
    <property type="entry name" value="DUF1993"/>
    <property type="match status" value="1"/>
</dbReference>
<organism evidence="1 2">
    <name type="scientific">Metarhizium humberi</name>
    <dbReference type="NCBI Taxonomy" id="2596975"/>
    <lineage>
        <taxon>Eukaryota</taxon>
        <taxon>Fungi</taxon>
        <taxon>Dikarya</taxon>
        <taxon>Ascomycota</taxon>
        <taxon>Pezizomycotina</taxon>
        <taxon>Sordariomycetes</taxon>
        <taxon>Hypocreomycetidae</taxon>
        <taxon>Hypocreales</taxon>
        <taxon>Clavicipitaceae</taxon>
        <taxon>Metarhizium</taxon>
    </lineage>
</organism>
<dbReference type="SUPFAM" id="SSF109854">
    <property type="entry name" value="DinB/YfiT-like putative metalloenzymes"/>
    <property type="match status" value="1"/>
</dbReference>
<dbReference type="EMBL" id="JACEFI010000005">
    <property type="protein sequence ID" value="KAH0598294.1"/>
    <property type="molecule type" value="Genomic_DNA"/>
</dbReference>
<protein>
    <submittedName>
        <fullName evidence="1">Uncharacterized protein</fullName>
    </submittedName>
</protein>
<sequence>MSYTLYDGSIATAQDNLTSLKAILKKAEAAPNAASLPDARIYEDMLPLSFQKLENDLKTSKGVEEAYWVISSDMRQWFQPFMSESGQRSCERMDEIIKNLDRTIPSWVTDFAKRLQLFNGSEVTRFEGHTRLSLESLYISGELGTQPWRSPTGHGGKNLSATDFSGINLSKAPVSSTGKRTGRLVLQGIRIDMLLEPSHLFLEKHETILAGKTW</sequence>
<evidence type="ECO:0000313" key="2">
    <source>
        <dbReference type="Proteomes" id="UP000764110"/>
    </source>
</evidence>
<proteinExistence type="predicted"/>
<accession>A0A9P8S9F9</accession>
<gene>
    <name evidence="1" type="ORF">MHUMG1_03591</name>
</gene>
<evidence type="ECO:0000313" key="1">
    <source>
        <dbReference type="EMBL" id="KAH0598294.1"/>
    </source>
</evidence>
<dbReference type="InterPro" id="IPR034660">
    <property type="entry name" value="DinB/YfiT-like"/>
</dbReference>
<dbReference type="Proteomes" id="UP000764110">
    <property type="component" value="Unassembled WGS sequence"/>
</dbReference>
<keyword evidence="2" id="KW-1185">Reference proteome</keyword>
<name>A0A9P8S9F9_9HYPO</name>
<dbReference type="AlphaFoldDB" id="A0A9P8S9F9"/>
<dbReference type="InterPro" id="IPR018531">
    <property type="entry name" value="DUF1993"/>
</dbReference>
<comment type="caution">
    <text evidence="1">The sequence shown here is derived from an EMBL/GenBank/DDBJ whole genome shotgun (WGS) entry which is preliminary data.</text>
</comment>